<evidence type="ECO:0000313" key="1">
    <source>
        <dbReference type="EMBL" id="ADW69758.1"/>
    </source>
</evidence>
<name>E8WXR3_GRATM</name>
<organism evidence="2">
    <name type="scientific">Granulicella tundricola (strain ATCC BAA-1859 / DSM 23138 / MP5ACTX9)</name>
    <dbReference type="NCBI Taxonomy" id="1198114"/>
    <lineage>
        <taxon>Bacteria</taxon>
        <taxon>Pseudomonadati</taxon>
        <taxon>Acidobacteriota</taxon>
        <taxon>Terriglobia</taxon>
        <taxon>Terriglobales</taxon>
        <taxon>Acidobacteriaceae</taxon>
        <taxon>Granulicella</taxon>
    </lineage>
</organism>
<dbReference type="KEGG" id="acm:AciX9_2734"/>
<sequence>MLDGQRFVWDSDKAARNLAWHGVRFEQAREVFLDQLARYEDASPDEEARQACIGLTSEYRLLYVVHVVREGDVLRLISARLAERAERRRYEND</sequence>
<keyword evidence="2" id="KW-1185">Reference proteome</keyword>
<dbReference type="Proteomes" id="UP000000343">
    <property type="component" value="Chromosome"/>
</dbReference>
<dbReference type="Pfam" id="PF04365">
    <property type="entry name" value="BrnT_toxin"/>
    <property type="match status" value="1"/>
</dbReference>
<dbReference type="eggNOG" id="COG2929">
    <property type="taxonomic scope" value="Bacteria"/>
</dbReference>
<evidence type="ECO:0000313" key="2">
    <source>
        <dbReference type="Proteomes" id="UP000000343"/>
    </source>
</evidence>
<dbReference type="HOGENOM" id="CLU_149290_1_2_0"/>
<gene>
    <name evidence="1" type="ordered locus">AciX9_2734</name>
</gene>
<dbReference type="InterPro" id="IPR007460">
    <property type="entry name" value="BrnT_toxin"/>
</dbReference>
<dbReference type="InterPro" id="IPR038573">
    <property type="entry name" value="BrnT_sf"/>
</dbReference>
<reference evidence="2" key="1">
    <citation type="submission" date="2011-01" db="EMBL/GenBank/DDBJ databases">
        <title>Complete sequence of chromosome of Acidobacterium sp. MP5ACTX9.</title>
        <authorList>
            <consortium name="US DOE Joint Genome Institute"/>
            <person name="Lucas S."/>
            <person name="Copeland A."/>
            <person name="Lapidus A."/>
            <person name="Cheng J.-F."/>
            <person name="Goodwin L."/>
            <person name="Pitluck S."/>
            <person name="Teshima H."/>
            <person name="Detter J.C."/>
            <person name="Han C."/>
            <person name="Tapia R."/>
            <person name="Land M."/>
            <person name="Hauser L."/>
            <person name="Kyrpides N."/>
            <person name="Ivanova N."/>
            <person name="Ovchinnikova G."/>
            <person name="Pagani I."/>
            <person name="Rawat S.R."/>
            <person name="Mannisto M."/>
            <person name="Haggblom M.M."/>
            <person name="Woyke T."/>
        </authorList>
    </citation>
    <scope>NUCLEOTIDE SEQUENCE [LARGE SCALE GENOMIC DNA]</scope>
    <source>
        <strain evidence="2">MP5ACTX9</strain>
    </source>
</reference>
<dbReference type="STRING" id="1198114.AciX9_2734"/>
<dbReference type="PaxDb" id="1198114-AciX9_2734"/>
<dbReference type="AlphaFoldDB" id="E8WXR3"/>
<dbReference type="EMBL" id="CP002480">
    <property type="protein sequence ID" value="ADW69758.1"/>
    <property type="molecule type" value="Genomic_DNA"/>
</dbReference>
<evidence type="ECO:0008006" key="3">
    <source>
        <dbReference type="Google" id="ProtNLM"/>
    </source>
</evidence>
<dbReference type="Gene3D" id="3.10.450.530">
    <property type="entry name" value="Ribonuclease toxin, BrnT, of type II toxin-antitoxin system"/>
    <property type="match status" value="1"/>
</dbReference>
<proteinExistence type="predicted"/>
<accession>E8WXR3</accession>
<protein>
    <recommendedName>
        <fullName evidence="3">BrnT family toxin</fullName>
    </recommendedName>
</protein>